<protein>
    <submittedName>
        <fullName evidence="2">DUF2798 domain-containing protein</fullName>
    </submittedName>
</protein>
<proteinExistence type="predicted"/>
<feature type="transmembrane region" description="Helical" evidence="1">
    <location>
        <begin position="33"/>
        <end position="56"/>
    </location>
</feature>
<gene>
    <name evidence="2" type="ORF">Q4521_14870</name>
</gene>
<dbReference type="RefSeq" id="WP_216065294.1">
    <property type="nucleotide sequence ID" value="NZ_JAHKPP010000040.1"/>
</dbReference>
<dbReference type="EMBL" id="JAUOPB010000011">
    <property type="protein sequence ID" value="MDO6423763.1"/>
    <property type="molecule type" value="Genomic_DNA"/>
</dbReference>
<evidence type="ECO:0000313" key="2">
    <source>
        <dbReference type="EMBL" id="MDO6423763.1"/>
    </source>
</evidence>
<keyword evidence="1" id="KW-0472">Membrane</keyword>
<accession>A0AAW7XB79</accession>
<reference evidence="2" key="1">
    <citation type="submission" date="2023-07" db="EMBL/GenBank/DDBJ databases">
        <title>Genome content predicts the carbon catabolic preferences of heterotrophic bacteria.</title>
        <authorList>
            <person name="Gralka M."/>
        </authorList>
    </citation>
    <scope>NUCLEOTIDE SEQUENCE</scope>
    <source>
        <strain evidence="2">I3M17_2</strain>
    </source>
</reference>
<dbReference type="Proteomes" id="UP001169760">
    <property type="component" value="Unassembled WGS sequence"/>
</dbReference>
<name>A0AAW7XB79_9GAMM</name>
<feature type="transmembrane region" description="Helical" evidence="1">
    <location>
        <begin position="68"/>
        <end position="90"/>
    </location>
</feature>
<organism evidence="2 3">
    <name type="scientific">Saccharophagus degradans</name>
    <dbReference type="NCBI Taxonomy" id="86304"/>
    <lineage>
        <taxon>Bacteria</taxon>
        <taxon>Pseudomonadati</taxon>
        <taxon>Pseudomonadota</taxon>
        <taxon>Gammaproteobacteria</taxon>
        <taxon>Cellvibrionales</taxon>
        <taxon>Cellvibrionaceae</taxon>
        <taxon>Saccharophagus</taxon>
    </lineage>
</organism>
<keyword evidence="1" id="KW-0812">Transmembrane</keyword>
<keyword evidence="1" id="KW-1133">Transmembrane helix</keyword>
<evidence type="ECO:0000313" key="3">
    <source>
        <dbReference type="Proteomes" id="UP001169760"/>
    </source>
</evidence>
<dbReference type="AlphaFoldDB" id="A0AAW7XB79"/>
<evidence type="ECO:0000256" key="1">
    <source>
        <dbReference type="SAM" id="Phobius"/>
    </source>
</evidence>
<comment type="caution">
    <text evidence="2">The sequence shown here is derived from an EMBL/GenBank/DDBJ whole genome shotgun (WGS) entry which is preliminary data.</text>
</comment>
<sequence length="100" mass="11043">MPIIAPARFLFMTLTGKFLQQIMPNGHKTLHKIITGFLMALFMESILAVSTTANLLEITDIATFASLWQQAFSAALPFGLFMALLISLALKPTLDRFIAN</sequence>